<reference evidence="1 2" key="1">
    <citation type="submission" date="2020-07" db="EMBL/GenBank/DDBJ databases">
        <title>Sequencing the genomes of 1000 actinobacteria strains.</title>
        <authorList>
            <person name="Klenk H.-P."/>
        </authorList>
    </citation>
    <scope>NUCLEOTIDE SEQUENCE [LARGE SCALE GENOMIC DNA]</scope>
    <source>
        <strain evidence="1 2">DSM 42178</strain>
    </source>
</reference>
<dbReference type="Proteomes" id="UP000567795">
    <property type="component" value="Unassembled WGS sequence"/>
</dbReference>
<accession>A0A853A721</accession>
<organism evidence="1 2">
    <name type="scientific">Allostreptomyces psammosilenae</name>
    <dbReference type="NCBI Taxonomy" id="1892865"/>
    <lineage>
        <taxon>Bacteria</taxon>
        <taxon>Bacillati</taxon>
        <taxon>Actinomycetota</taxon>
        <taxon>Actinomycetes</taxon>
        <taxon>Kitasatosporales</taxon>
        <taxon>Streptomycetaceae</taxon>
        <taxon>Allostreptomyces</taxon>
    </lineage>
</organism>
<dbReference type="RefSeq" id="WP_179815047.1">
    <property type="nucleotide sequence ID" value="NZ_JACBZD010000001.1"/>
</dbReference>
<comment type="caution">
    <text evidence="1">The sequence shown here is derived from an EMBL/GenBank/DDBJ whole genome shotgun (WGS) entry which is preliminary data.</text>
</comment>
<evidence type="ECO:0000313" key="1">
    <source>
        <dbReference type="EMBL" id="NYI06471.1"/>
    </source>
</evidence>
<sequence>MLEAGKETTGVGLTFEVDERALTGFAELLARAKSDVDEALRYTHANTSIPDSSQGLFTRLFSLHDSLAATVDSTLRRLSTVVSESSSEMARCAEFYRGTDLGEAARMDATYPASRR</sequence>
<keyword evidence="2" id="KW-1185">Reference proteome</keyword>
<protein>
    <submittedName>
        <fullName evidence="1">Uncharacterized protein</fullName>
    </submittedName>
</protein>
<name>A0A853A721_9ACTN</name>
<gene>
    <name evidence="1" type="ORF">FHU37_003414</name>
</gene>
<evidence type="ECO:0000313" key="2">
    <source>
        <dbReference type="Proteomes" id="UP000567795"/>
    </source>
</evidence>
<dbReference type="AlphaFoldDB" id="A0A853A721"/>
<proteinExistence type="predicted"/>
<dbReference type="EMBL" id="JACBZD010000001">
    <property type="protein sequence ID" value="NYI06471.1"/>
    <property type="molecule type" value="Genomic_DNA"/>
</dbReference>